<dbReference type="Pfam" id="PF18877">
    <property type="entry name" value="SSSPR-51"/>
    <property type="match status" value="1"/>
</dbReference>
<keyword evidence="1" id="KW-0134">Cell wall</keyword>
<protein>
    <submittedName>
        <fullName evidence="7">Cell wall surface anchor family protein</fullName>
    </submittedName>
</protein>
<dbReference type="Gene3D" id="2.60.40.4300">
    <property type="match status" value="1"/>
</dbReference>
<proteinExistence type="predicted"/>
<feature type="compositionally biased region" description="Pro residues" evidence="5">
    <location>
        <begin position="513"/>
        <end position="561"/>
    </location>
</feature>
<evidence type="ECO:0000256" key="4">
    <source>
        <dbReference type="ARBA" id="ARBA00023088"/>
    </source>
</evidence>
<dbReference type="Pfam" id="PF00746">
    <property type="entry name" value="Gram_pos_anchor"/>
    <property type="match status" value="1"/>
</dbReference>
<evidence type="ECO:0000256" key="5">
    <source>
        <dbReference type="SAM" id="MobiDB-lite"/>
    </source>
</evidence>
<dbReference type="PROSITE" id="PS50847">
    <property type="entry name" value="GRAM_POS_ANCHORING"/>
    <property type="match status" value="1"/>
</dbReference>
<dbReference type="EMBL" id="LQOD01000094">
    <property type="protein sequence ID" value="KXT94808.1"/>
    <property type="molecule type" value="Genomic_DNA"/>
</dbReference>
<dbReference type="NCBIfam" id="TIGR04308">
    <property type="entry name" value="repeat_SSSPR51"/>
    <property type="match status" value="1"/>
</dbReference>
<feature type="region of interest" description="Disordered" evidence="5">
    <location>
        <begin position="68"/>
        <end position="148"/>
    </location>
</feature>
<dbReference type="Pfam" id="PF17965">
    <property type="entry name" value="MucBP_2"/>
    <property type="match status" value="2"/>
</dbReference>
<name>A0A139PWX0_STRMT</name>
<evidence type="ECO:0000259" key="6">
    <source>
        <dbReference type="PROSITE" id="PS50847"/>
    </source>
</evidence>
<dbReference type="InterPro" id="IPR027579">
    <property type="entry name" value="SSSPR51_Rpt"/>
</dbReference>
<dbReference type="Gene3D" id="3.10.20.470">
    <property type="match status" value="2"/>
</dbReference>
<comment type="caution">
    <text evidence="7">The sequence shown here is derived from an EMBL/GenBank/DDBJ whole genome shotgun (WGS) entry which is preliminary data.</text>
</comment>
<keyword evidence="3" id="KW-0732">Signal</keyword>
<dbReference type="PATRIC" id="fig|28037.233.peg.581"/>
<gene>
    <name evidence="7" type="ORF">SMIDD26_00518</name>
</gene>
<reference evidence="7 8" key="1">
    <citation type="submission" date="2016-01" db="EMBL/GenBank/DDBJ databases">
        <title>Highly variable Streptococcus oralis are common among viridans streptococci isolated from primates.</title>
        <authorList>
            <person name="Denapaite D."/>
            <person name="Rieger M."/>
            <person name="Koendgen S."/>
            <person name="Brueckner R."/>
            <person name="Ochigava I."/>
            <person name="Kappeler P."/>
            <person name="Maetz-Rensing K."/>
            <person name="Leendertz F."/>
            <person name="Hakenbeck R."/>
        </authorList>
    </citation>
    <scope>NUCLEOTIDE SEQUENCE [LARGE SCALE GENOMIC DNA]</scope>
    <source>
        <strain evidence="7 8">DD26</strain>
    </source>
</reference>
<evidence type="ECO:0000256" key="2">
    <source>
        <dbReference type="ARBA" id="ARBA00022525"/>
    </source>
</evidence>
<accession>A0A139PWX0</accession>
<dbReference type="InterPro" id="IPR041558">
    <property type="entry name" value="MucBP_2"/>
</dbReference>
<dbReference type="Proteomes" id="UP000070458">
    <property type="component" value="Unassembled WGS sequence"/>
</dbReference>
<dbReference type="InterPro" id="IPR041495">
    <property type="entry name" value="Mub_B2"/>
</dbReference>
<feature type="compositionally biased region" description="Pro residues" evidence="5">
    <location>
        <begin position="74"/>
        <end position="91"/>
    </location>
</feature>
<keyword evidence="2" id="KW-0964">Secreted</keyword>
<evidence type="ECO:0000313" key="8">
    <source>
        <dbReference type="Proteomes" id="UP000070458"/>
    </source>
</evidence>
<evidence type="ECO:0000256" key="3">
    <source>
        <dbReference type="ARBA" id="ARBA00022729"/>
    </source>
</evidence>
<dbReference type="OrthoDB" id="2227312at2"/>
<organism evidence="7 8">
    <name type="scientific">Streptococcus mitis</name>
    <dbReference type="NCBI Taxonomy" id="28037"/>
    <lineage>
        <taxon>Bacteria</taxon>
        <taxon>Bacillati</taxon>
        <taxon>Bacillota</taxon>
        <taxon>Bacilli</taxon>
        <taxon>Lactobacillales</taxon>
        <taxon>Streptococcaceae</taxon>
        <taxon>Streptococcus</taxon>
        <taxon>Streptococcus mitis group</taxon>
    </lineage>
</organism>
<dbReference type="NCBIfam" id="TIGR01167">
    <property type="entry name" value="LPXTG_anchor"/>
    <property type="match status" value="1"/>
</dbReference>
<dbReference type="AlphaFoldDB" id="A0A139PWX0"/>
<feature type="region of interest" description="Disordered" evidence="5">
    <location>
        <begin position="508"/>
        <end position="581"/>
    </location>
</feature>
<keyword evidence="4" id="KW-0572">Peptidoglycan-anchor</keyword>
<evidence type="ECO:0000256" key="1">
    <source>
        <dbReference type="ARBA" id="ARBA00022512"/>
    </source>
</evidence>
<evidence type="ECO:0000313" key="7">
    <source>
        <dbReference type="EMBL" id="KXT94808.1"/>
    </source>
</evidence>
<feature type="domain" description="Gram-positive cocci surface proteins LPxTG" evidence="6">
    <location>
        <begin position="573"/>
        <end position="608"/>
    </location>
</feature>
<dbReference type="InterPro" id="IPR019931">
    <property type="entry name" value="LPXTG_anchor"/>
</dbReference>
<sequence>MNAVTGEVTHDTTWIAEGEKFEKVISPVVPGYILKDTNQKEVASETVDQDTEDKAIEVFYKKLGSWVPRIPEGVTPPPGTDLTPKPYPNDPTDPTRPGTDKPKVPTIPGYTPMAPTDPTKPVSPENPLKPLDPAPNGGYEVPNLPTDPSKDIPITYVKDGQKVIVNFVDDKGNVVAPTILESGNSGEKFTKAGLVSSTIEELKAKGYTVASSTYPEEKDRIFDNDSNVDQVYTVTVKPNPDTPKQKAVIKFVVVGEDGKETELVTSRITTTGITGQTIPTNAFNEELKKLTGDPINNGDYELVENPLKDGATFDKEKDEEGKDPSQVFTVKLRQIYVIPPTPRIVERSGGNTVEVEVPNKDADTLFIKYTEKGKTSNDPKKEIITKKDETGKWKIDKKPEGVEISIDSETGVVSIPSEKIQPKTLVDTQTKHKYKFSKVVSVMLNISDVKEFKGITVWMDESGNVLKPQEEGIHTKEDIKGYESKFVGYEWKESVLEGNKVTHIFKKVSTPTPYTPGEPTPENPTPQPNPEYPSVPTPSPELPNQPEPTPEPETPVSPDPEVPTYETGKREELPNTGTEANAGLASAGIMTLLAGLGLGFFKKKEDEK</sequence>
<dbReference type="Pfam" id="PF17966">
    <property type="entry name" value="Muc_B2"/>
    <property type="match status" value="1"/>
</dbReference>